<name>A0A2M9BTH6_9BACT</name>
<dbReference type="EMBL" id="PGFA01000001">
    <property type="protein sequence ID" value="PJJ61258.1"/>
    <property type="molecule type" value="Genomic_DNA"/>
</dbReference>
<comment type="caution">
    <text evidence="1">The sequence shown here is derived from an EMBL/GenBank/DDBJ whole genome shotgun (WGS) entry which is preliminary data.</text>
</comment>
<dbReference type="RefSeq" id="WP_100336867.1">
    <property type="nucleotide sequence ID" value="NZ_PGFA01000001.1"/>
</dbReference>
<sequence>MSGRLQITTLFFLVVATTALAQEFWLLPPQFFVVPGTRFNLHVFVGENFTGRRWPGKSSRLTRFVHYTPTDSVDLTPIATRQDTLSTTVEVAQPGVHLLAFSTTNVFVELDAEKFNAYLKEHDLERVSYLRQQHGETRKPGRELYRRCAKTLLQVGPSRPDPSRVHSRATGQPLEIIPEQNPYALKPDASLTCLVLYKGQPLPATLVQVWQRTGSEPTRVSKMYTNKNGRVLFRLSSPGNYMVSSVYMESAPDRKAADWQSTWATLTFGIAGRSTK</sequence>
<protein>
    <submittedName>
        <fullName evidence="1">Putative GH25 family protein</fullName>
    </submittedName>
</protein>
<accession>A0A2M9BTH6</accession>
<dbReference type="AlphaFoldDB" id="A0A2M9BTH6"/>
<dbReference type="Proteomes" id="UP000228535">
    <property type="component" value="Unassembled WGS sequence"/>
</dbReference>
<evidence type="ECO:0000313" key="2">
    <source>
        <dbReference type="Proteomes" id="UP000228535"/>
    </source>
</evidence>
<dbReference type="InterPro" id="IPR019613">
    <property type="entry name" value="DUF4198"/>
</dbReference>
<proteinExistence type="predicted"/>
<organism evidence="1 2">
    <name type="scientific">Hymenobacter chitinivorans DSM 11115</name>
    <dbReference type="NCBI Taxonomy" id="1121954"/>
    <lineage>
        <taxon>Bacteria</taxon>
        <taxon>Pseudomonadati</taxon>
        <taxon>Bacteroidota</taxon>
        <taxon>Cytophagia</taxon>
        <taxon>Cytophagales</taxon>
        <taxon>Hymenobacteraceae</taxon>
        <taxon>Hymenobacter</taxon>
    </lineage>
</organism>
<keyword evidence="2" id="KW-1185">Reference proteome</keyword>
<dbReference type="OrthoDB" id="581894at2"/>
<evidence type="ECO:0000313" key="1">
    <source>
        <dbReference type="EMBL" id="PJJ61258.1"/>
    </source>
</evidence>
<dbReference type="Pfam" id="PF10670">
    <property type="entry name" value="DUF4198"/>
    <property type="match status" value="1"/>
</dbReference>
<gene>
    <name evidence="1" type="ORF">CLV45_2696</name>
</gene>
<reference evidence="1 2" key="1">
    <citation type="submission" date="2017-11" db="EMBL/GenBank/DDBJ databases">
        <title>Genomic Encyclopedia of Archaeal and Bacterial Type Strains, Phase II (KMG-II): From Individual Species to Whole Genera.</title>
        <authorList>
            <person name="Goeker M."/>
        </authorList>
    </citation>
    <scope>NUCLEOTIDE SEQUENCE [LARGE SCALE GENOMIC DNA]</scope>
    <source>
        <strain evidence="1 2">DSM 11115</strain>
    </source>
</reference>